<dbReference type="Gene3D" id="1.10.555.10">
    <property type="entry name" value="Rho GTPase activation protein"/>
    <property type="match status" value="1"/>
</dbReference>
<dbReference type="AlphaFoldDB" id="A0A9P7BLY9"/>
<keyword evidence="3" id="KW-1185">Reference proteome</keyword>
<accession>A0A9P7BLY9</accession>
<dbReference type="GO" id="GO:0007165">
    <property type="term" value="P:signal transduction"/>
    <property type="evidence" value="ECO:0007669"/>
    <property type="project" value="InterPro"/>
</dbReference>
<dbReference type="OrthoDB" id="2218807at2759"/>
<evidence type="ECO:0000313" key="3">
    <source>
        <dbReference type="Proteomes" id="UP000716291"/>
    </source>
</evidence>
<dbReference type="Proteomes" id="UP000716291">
    <property type="component" value="Unassembled WGS sequence"/>
</dbReference>
<dbReference type="EMBL" id="JAANQT010003161">
    <property type="protein sequence ID" value="KAG1301353.1"/>
    <property type="molecule type" value="Genomic_DNA"/>
</dbReference>
<dbReference type="SMART" id="SM00324">
    <property type="entry name" value="RhoGAP"/>
    <property type="match status" value="1"/>
</dbReference>
<evidence type="ECO:0000259" key="1">
    <source>
        <dbReference type="PROSITE" id="PS50238"/>
    </source>
</evidence>
<protein>
    <recommendedName>
        <fullName evidence="1">Rho-GAP domain-containing protein</fullName>
    </recommendedName>
</protein>
<dbReference type="Pfam" id="PF00620">
    <property type="entry name" value="RhoGAP"/>
    <property type="match status" value="1"/>
</dbReference>
<dbReference type="InterPro" id="IPR008936">
    <property type="entry name" value="Rho_GTPase_activation_prot"/>
</dbReference>
<comment type="caution">
    <text evidence="2">The sequence shown here is derived from an EMBL/GenBank/DDBJ whole genome shotgun (WGS) entry which is preliminary data.</text>
</comment>
<evidence type="ECO:0000313" key="2">
    <source>
        <dbReference type="EMBL" id="KAG1301353.1"/>
    </source>
</evidence>
<name>A0A9P7BLY9_RHIOR</name>
<reference evidence="2" key="1">
    <citation type="journal article" date="2020" name="Microb. Genom.">
        <title>Genetic diversity of clinical and environmental Mucorales isolates obtained from an investigation of mucormycosis cases among solid organ transplant recipients.</title>
        <authorList>
            <person name="Nguyen M.H."/>
            <person name="Kaul D."/>
            <person name="Muto C."/>
            <person name="Cheng S.J."/>
            <person name="Richter R.A."/>
            <person name="Bruno V.M."/>
            <person name="Liu G."/>
            <person name="Beyhan S."/>
            <person name="Sundermann A.J."/>
            <person name="Mounaud S."/>
            <person name="Pasculle A.W."/>
            <person name="Nierman W.C."/>
            <person name="Driscoll E."/>
            <person name="Cumbie R."/>
            <person name="Clancy C.J."/>
            <person name="Dupont C.L."/>
        </authorList>
    </citation>
    <scope>NUCLEOTIDE SEQUENCE</scope>
    <source>
        <strain evidence="2">GL11</strain>
    </source>
</reference>
<sequence length="439" mass="50956">MYYSFEFAANVTRSCIEEINRRGLRERKIFRKTVPNYGLFIKVFSKGEYSMSDLSSVDIHSVATLMQAALWSTPDRIISKKAWRKINYETCKLSDLCTIIPKKGEEFLIEILDFLVKLLRYKKFNAMDAYKLGDSLGKVALGPNGCSQIMEEKSGHFLTRLIIEHAKITNHEIKLDQEPSCLYFRVDSGYESLSSKVGREFCSEYRPLCKSQGTQARAKFYNRAISRTNRACFDWFDNITGVQSMLDNDYDTAPDPPEKPWVSIFISQDALETSLDMRTCSTLYRILKEAIKPPTVVPLDPFESTYLFNNNESLYRTEYEIHNAFNQFLSLQAKTDRLTSNNIEDRSNPLKKLNTSLSHLKLNIKKYRSRHDLSEESIISDSTIVNDSNISELEYLNTNQQRHNQQYHHHQKHNMTNMKTAMKRMMKLAGDRKNNKVLL</sequence>
<dbReference type="SUPFAM" id="SSF48350">
    <property type="entry name" value="GTPase activation domain, GAP"/>
    <property type="match status" value="1"/>
</dbReference>
<dbReference type="InterPro" id="IPR000198">
    <property type="entry name" value="RhoGAP_dom"/>
</dbReference>
<organism evidence="2 3">
    <name type="scientific">Rhizopus oryzae</name>
    <name type="common">Mucormycosis agent</name>
    <name type="synonym">Rhizopus arrhizus var. delemar</name>
    <dbReference type="NCBI Taxonomy" id="64495"/>
    <lineage>
        <taxon>Eukaryota</taxon>
        <taxon>Fungi</taxon>
        <taxon>Fungi incertae sedis</taxon>
        <taxon>Mucoromycota</taxon>
        <taxon>Mucoromycotina</taxon>
        <taxon>Mucoromycetes</taxon>
        <taxon>Mucorales</taxon>
        <taxon>Mucorineae</taxon>
        <taxon>Rhizopodaceae</taxon>
        <taxon>Rhizopus</taxon>
    </lineage>
</organism>
<dbReference type="PROSITE" id="PS50238">
    <property type="entry name" value="RHOGAP"/>
    <property type="match status" value="1"/>
</dbReference>
<proteinExistence type="predicted"/>
<gene>
    <name evidence="2" type="ORF">G6F64_011881</name>
</gene>
<feature type="domain" description="Rho-GAP" evidence="1">
    <location>
        <begin position="1"/>
        <end position="170"/>
    </location>
</feature>